<organism evidence="2 3">
    <name type="scientific">Pseudogymnoascus verrucosus</name>
    <dbReference type="NCBI Taxonomy" id="342668"/>
    <lineage>
        <taxon>Eukaryota</taxon>
        <taxon>Fungi</taxon>
        <taxon>Dikarya</taxon>
        <taxon>Ascomycota</taxon>
        <taxon>Pezizomycotina</taxon>
        <taxon>Leotiomycetes</taxon>
        <taxon>Thelebolales</taxon>
        <taxon>Thelebolaceae</taxon>
        <taxon>Pseudogymnoascus</taxon>
    </lineage>
</organism>
<reference evidence="2 3" key="1">
    <citation type="submission" date="2016-03" db="EMBL/GenBank/DDBJ databases">
        <title>Comparative genomics of Pseudogymnoascus destructans, the fungus causing white-nose syndrome of bats.</title>
        <authorList>
            <person name="Palmer J.M."/>
            <person name="Drees K.P."/>
            <person name="Foster J.T."/>
            <person name="Lindner D.L."/>
        </authorList>
    </citation>
    <scope>NUCLEOTIDE SEQUENCE [LARGE SCALE GENOMIC DNA]</scope>
    <source>
        <strain evidence="2 3">UAMH 10579</strain>
    </source>
</reference>
<evidence type="ECO:0000313" key="2">
    <source>
        <dbReference type="EMBL" id="OBT91728.1"/>
    </source>
</evidence>
<dbReference type="RefSeq" id="XP_018125461.1">
    <property type="nucleotide sequence ID" value="XM_018279613.1"/>
</dbReference>
<sequence>MSSSKNISKVAEKSIAASPMDGMKDLGPPSLTTRKSMEAEESNYSYPPLRKRAFSKEFHFFYGTLMDPQTLAKVLKLNNLPRLIPAKISGYHCKLWGECPALVGGEPDEPAYETDRYVQIGCIVEFEDGTEVVGNTFKWRGDKTELKEGLFNLKDWKINMLEREMDSARHHWSQDL</sequence>
<proteinExistence type="predicted"/>
<dbReference type="Proteomes" id="UP000091956">
    <property type="component" value="Unassembled WGS sequence"/>
</dbReference>
<dbReference type="Gene3D" id="3.10.490.10">
    <property type="entry name" value="Gamma-glutamyl cyclotransferase-like"/>
    <property type="match status" value="1"/>
</dbReference>
<evidence type="ECO:0000313" key="3">
    <source>
        <dbReference type="Proteomes" id="UP000091956"/>
    </source>
</evidence>
<gene>
    <name evidence="2" type="ORF">VE01_10208</name>
</gene>
<dbReference type="EMBL" id="KV460281">
    <property type="protein sequence ID" value="OBT91728.1"/>
    <property type="molecule type" value="Genomic_DNA"/>
</dbReference>
<dbReference type="GeneID" id="28843594"/>
<name>A0A1B8G7C0_9PEZI</name>
<accession>A0A1B8G7C0</accession>
<dbReference type="OrthoDB" id="3262926at2759"/>
<keyword evidence="3" id="KW-1185">Reference proteome</keyword>
<protein>
    <recommendedName>
        <fullName evidence="4">Gamma-glutamylcyclotransferase AIG2-like domain-containing protein</fullName>
    </recommendedName>
</protein>
<dbReference type="InterPro" id="IPR013024">
    <property type="entry name" value="GGCT-like"/>
</dbReference>
<dbReference type="InterPro" id="IPR036568">
    <property type="entry name" value="GGCT-like_sf"/>
</dbReference>
<dbReference type="AlphaFoldDB" id="A0A1B8G7C0"/>
<dbReference type="CDD" id="cd06661">
    <property type="entry name" value="GGCT_like"/>
    <property type="match status" value="1"/>
</dbReference>
<evidence type="ECO:0008006" key="4">
    <source>
        <dbReference type="Google" id="ProtNLM"/>
    </source>
</evidence>
<reference evidence="3" key="2">
    <citation type="journal article" date="2018" name="Nat. Commun.">
        <title>Extreme sensitivity to ultraviolet light in the fungal pathogen causing white-nose syndrome of bats.</title>
        <authorList>
            <person name="Palmer J.M."/>
            <person name="Drees K.P."/>
            <person name="Foster J.T."/>
            <person name="Lindner D.L."/>
        </authorList>
    </citation>
    <scope>NUCLEOTIDE SEQUENCE [LARGE SCALE GENOMIC DNA]</scope>
    <source>
        <strain evidence="3">UAMH 10579</strain>
    </source>
</reference>
<evidence type="ECO:0000256" key="1">
    <source>
        <dbReference type="SAM" id="MobiDB-lite"/>
    </source>
</evidence>
<feature type="region of interest" description="Disordered" evidence="1">
    <location>
        <begin position="1"/>
        <end position="39"/>
    </location>
</feature>
<dbReference type="SUPFAM" id="SSF110857">
    <property type="entry name" value="Gamma-glutamyl cyclotransferase-like"/>
    <property type="match status" value="1"/>
</dbReference>